<keyword evidence="1" id="KW-1133">Transmembrane helix</keyword>
<name>A0A9X6ST54_BACCE</name>
<organism evidence="2 3">
    <name type="scientific">Bacillus cereus</name>
    <dbReference type="NCBI Taxonomy" id="1396"/>
    <lineage>
        <taxon>Bacteria</taxon>
        <taxon>Bacillati</taxon>
        <taxon>Bacillota</taxon>
        <taxon>Bacilli</taxon>
        <taxon>Bacillales</taxon>
        <taxon>Bacillaceae</taxon>
        <taxon>Bacillus</taxon>
        <taxon>Bacillus cereus group</taxon>
    </lineage>
</organism>
<feature type="transmembrane region" description="Helical" evidence="1">
    <location>
        <begin position="24"/>
        <end position="44"/>
    </location>
</feature>
<evidence type="ECO:0000256" key="1">
    <source>
        <dbReference type="SAM" id="Phobius"/>
    </source>
</evidence>
<dbReference type="Proteomes" id="UP000219922">
    <property type="component" value="Unassembled WGS sequence"/>
</dbReference>
<dbReference type="Gene3D" id="3.90.1310.10">
    <property type="entry name" value="Penicillin-binding protein 2a (Domain 2)"/>
    <property type="match status" value="1"/>
</dbReference>
<keyword evidence="1" id="KW-0812">Transmembrane</keyword>
<accession>A0A9X6ST54</accession>
<dbReference type="EMBL" id="NVMX01000145">
    <property type="protein sequence ID" value="PDZ94657.1"/>
    <property type="molecule type" value="Genomic_DNA"/>
</dbReference>
<proteinExistence type="predicted"/>
<sequence>MHIAHEIKVKERLPIENRDVKFKLIWLSRIVFGFFIIAILKVGYIQFIKSDDLQAEIIKERVREEVLLPERGNILDKRGNILAMSLVMQDVA</sequence>
<evidence type="ECO:0000313" key="2">
    <source>
        <dbReference type="EMBL" id="PDZ94657.1"/>
    </source>
</evidence>
<evidence type="ECO:0000313" key="3">
    <source>
        <dbReference type="Proteomes" id="UP000219922"/>
    </source>
</evidence>
<protein>
    <submittedName>
        <fullName evidence="2">Uncharacterized protein</fullName>
    </submittedName>
</protein>
<keyword evidence="1" id="KW-0472">Membrane</keyword>
<reference evidence="2 3" key="1">
    <citation type="submission" date="2017-09" db="EMBL/GenBank/DDBJ databases">
        <title>Large-scale bioinformatics analysis of Bacillus genomes uncovers conserved roles of natural products in bacterial physiology.</title>
        <authorList>
            <consortium name="Agbiome Team Llc"/>
            <person name="Bleich R.M."/>
            <person name="Grubbs K.J."/>
            <person name="Santa Maria K.C."/>
            <person name="Allen S.E."/>
            <person name="Farag S."/>
            <person name="Shank E.A."/>
            <person name="Bowers A."/>
        </authorList>
    </citation>
    <scope>NUCLEOTIDE SEQUENCE [LARGE SCALE GENOMIC DNA]</scope>
    <source>
        <strain evidence="2 3">AFS092789</strain>
    </source>
</reference>
<gene>
    <name evidence="2" type="ORF">CON36_32695</name>
</gene>
<dbReference type="AlphaFoldDB" id="A0A9X6ST54"/>
<feature type="non-terminal residue" evidence="2">
    <location>
        <position position="92"/>
    </location>
</feature>
<comment type="caution">
    <text evidence="2">The sequence shown here is derived from an EMBL/GenBank/DDBJ whole genome shotgun (WGS) entry which is preliminary data.</text>
</comment>
<dbReference type="RefSeq" id="WP_205753407.1">
    <property type="nucleotide sequence ID" value="NZ_NVMX01000145.1"/>
</dbReference>